<feature type="compositionally biased region" description="Polar residues" evidence="5">
    <location>
        <begin position="139"/>
        <end position="167"/>
    </location>
</feature>
<name>A0A6P8WXH7_DROAB</name>
<dbReference type="CDD" id="cd15887">
    <property type="entry name" value="SNARE_SNAP29N"/>
    <property type="match status" value="1"/>
</dbReference>
<dbReference type="GO" id="GO:0098793">
    <property type="term" value="C:presynapse"/>
    <property type="evidence" value="ECO:0007669"/>
    <property type="project" value="GOC"/>
</dbReference>
<organism evidence="7 8">
    <name type="scientific">Drosophila albomicans</name>
    <name type="common">Fruit fly</name>
    <dbReference type="NCBI Taxonomy" id="7291"/>
    <lineage>
        <taxon>Eukaryota</taxon>
        <taxon>Metazoa</taxon>
        <taxon>Ecdysozoa</taxon>
        <taxon>Arthropoda</taxon>
        <taxon>Hexapoda</taxon>
        <taxon>Insecta</taxon>
        <taxon>Pterygota</taxon>
        <taxon>Neoptera</taxon>
        <taxon>Endopterygota</taxon>
        <taxon>Diptera</taxon>
        <taxon>Brachycera</taxon>
        <taxon>Muscomorpha</taxon>
        <taxon>Ephydroidea</taxon>
        <taxon>Drosophilidae</taxon>
        <taxon>Drosophila</taxon>
    </lineage>
</organism>
<dbReference type="CDD" id="cd15856">
    <property type="entry name" value="SNARE_SNAP29C"/>
    <property type="match status" value="1"/>
</dbReference>
<dbReference type="AlphaFoldDB" id="A0A6P8WXH7"/>
<keyword evidence="4" id="KW-0175">Coiled coil</keyword>
<dbReference type="GO" id="GO:0015031">
    <property type="term" value="P:protein transport"/>
    <property type="evidence" value="ECO:0007669"/>
    <property type="project" value="UniProtKB-KW"/>
</dbReference>
<dbReference type="InterPro" id="IPR000727">
    <property type="entry name" value="T_SNARE_dom"/>
</dbReference>
<dbReference type="GeneID" id="117567923"/>
<evidence type="ECO:0000313" key="8">
    <source>
        <dbReference type="RefSeq" id="XP_034104098.1"/>
    </source>
</evidence>
<evidence type="ECO:0000256" key="1">
    <source>
        <dbReference type="ARBA" id="ARBA00009480"/>
    </source>
</evidence>
<evidence type="ECO:0000256" key="4">
    <source>
        <dbReference type="ARBA" id="ARBA00023054"/>
    </source>
</evidence>
<keyword evidence="2" id="KW-0813">Transport</keyword>
<dbReference type="SMART" id="SM00397">
    <property type="entry name" value="t_SNARE"/>
    <property type="match status" value="2"/>
</dbReference>
<evidence type="ECO:0000256" key="2">
    <source>
        <dbReference type="ARBA" id="ARBA00022448"/>
    </source>
</evidence>
<feature type="region of interest" description="Disordered" evidence="5">
    <location>
        <begin position="29"/>
        <end position="53"/>
    </location>
</feature>
<protein>
    <submittedName>
        <fullName evidence="8">Synaptosomal-associated protein 29</fullName>
    </submittedName>
</protein>
<dbReference type="GO" id="GO:0005886">
    <property type="term" value="C:plasma membrane"/>
    <property type="evidence" value="ECO:0007669"/>
    <property type="project" value="TreeGrafter"/>
</dbReference>
<comment type="similarity">
    <text evidence="1">Belongs to the SNAP-25 family.</text>
</comment>
<feature type="region of interest" description="Disordered" evidence="5">
    <location>
        <begin position="139"/>
        <end position="208"/>
    </location>
</feature>
<dbReference type="GO" id="GO:0016082">
    <property type="term" value="P:synaptic vesicle priming"/>
    <property type="evidence" value="ECO:0007669"/>
    <property type="project" value="TreeGrafter"/>
</dbReference>
<keyword evidence="3" id="KW-0653">Protein transport</keyword>
<evidence type="ECO:0000256" key="5">
    <source>
        <dbReference type="SAM" id="MobiDB-lite"/>
    </source>
</evidence>
<dbReference type="GO" id="GO:0031629">
    <property type="term" value="P:synaptic vesicle fusion to presynaptic active zone membrane"/>
    <property type="evidence" value="ECO:0007669"/>
    <property type="project" value="TreeGrafter"/>
</dbReference>
<dbReference type="GO" id="GO:0005484">
    <property type="term" value="F:SNAP receptor activity"/>
    <property type="evidence" value="ECO:0007669"/>
    <property type="project" value="TreeGrafter"/>
</dbReference>
<reference evidence="8" key="1">
    <citation type="submission" date="2025-08" db="UniProtKB">
        <authorList>
            <consortium name="RefSeq"/>
        </authorList>
    </citation>
    <scope>IDENTIFICATION</scope>
    <source>
        <strain evidence="8">15112-1751.03</strain>
        <tissue evidence="8">Whole Adult</tissue>
    </source>
</reference>
<sequence>MANNYLQPVNNHFDIENLTDVDDDLFLKNTRTKPQRSTNPFDNDDDDVSTSSSIAAQRQAYAEKRREIEQRTLDSTQKSLGLLYETEEVGKATAVELARQREQLEKTSNQLDEINATLRFSQRHLNGLKSVFGGLKNYLSGNRDQPPTATGSPTGSKASQETNSNINVAGGGFEAEAGAVGGYKPREAMSPTERYDNHPVSRLRDDSSAGLQRRATQQQRASNPFQQQLDSNLGEMCDNLSRLKNLAIDMSSEIDSQNVLLDNMNDKVEGVNFKMEKQKKDINLMLKK</sequence>
<evidence type="ECO:0000313" key="7">
    <source>
        <dbReference type="Proteomes" id="UP000515160"/>
    </source>
</evidence>
<evidence type="ECO:0000256" key="3">
    <source>
        <dbReference type="ARBA" id="ARBA00022927"/>
    </source>
</evidence>
<proteinExistence type="inferred from homology"/>
<accession>A0A6P8WXH7</accession>
<dbReference type="PANTHER" id="PTHR19305:SF9">
    <property type="entry name" value="SYNAPTOSOMAL-ASSOCIATED PROTEIN 29"/>
    <property type="match status" value="1"/>
</dbReference>
<dbReference type="PANTHER" id="PTHR19305">
    <property type="entry name" value="SYNAPTOSOMAL ASSOCIATED PROTEIN"/>
    <property type="match status" value="1"/>
</dbReference>
<evidence type="ECO:0000259" key="6">
    <source>
        <dbReference type="PROSITE" id="PS50192"/>
    </source>
</evidence>
<feature type="compositionally biased region" description="Basic and acidic residues" evidence="5">
    <location>
        <begin position="193"/>
        <end position="207"/>
    </location>
</feature>
<keyword evidence="7" id="KW-1185">Reference proteome</keyword>
<dbReference type="SUPFAM" id="SSF58038">
    <property type="entry name" value="SNARE fusion complex"/>
    <property type="match status" value="2"/>
</dbReference>
<gene>
    <name evidence="8" type="primary">LOC117567923</name>
</gene>
<dbReference type="GO" id="GO:0031201">
    <property type="term" value="C:SNARE complex"/>
    <property type="evidence" value="ECO:0007669"/>
    <property type="project" value="TreeGrafter"/>
</dbReference>
<dbReference type="RefSeq" id="XP_034104098.1">
    <property type="nucleotide sequence ID" value="XM_034248207.2"/>
</dbReference>
<feature type="domain" description="T-SNARE coiled-coil homology" evidence="6">
    <location>
        <begin position="223"/>
        <end position="285"/>
    </location>
</feature>
<dbReference type="Proteomes" id="UP000515160">
    <property type="component" value="Chromosome 3"/>
</dbReference>
<dbReference type="OrthoDB" id="18679at2759"/>
<dbReference type="Gene3D" id="1.20.5.110">
    <property type="match status" value="2"/>
</dbReference>
<dbReference type="FunFam" id="1.20.5.110:FF:000041">
    <property type="entry name" value="Synaptosomal-associated protein 29"/>
    <property type="match status" value="1"/>
</dbReference>
<dbReference type="CTD" id="9342"/>
<dbReference type="PROSITE" id="PS50192">
    <property type="entry name" value="T_SNARE"/>
    <property type="match status" value="1"/>
</dbReference>
<dbReference type="GO" id="GO:0019905">
    <property type="term" value="F:syntaxin binding"/>
    <property type="evidence" value="ECO:0007669"/>
    <property type="project" value="TreeGrafter"/>
</dbReference>